<dbReference type="WBParaSite" id="HCON_00043320-00001">
    <property type="protein sequence ID" value="HCON_00043320-00001"/>
    <property type="gene ID" value="HCON_00043320"/>
</dbReference>
<evidence type="ECO:0000313" key="2">
    <source>
        <dbReference type="WBParaSite" id="HCON_00043320-00001"/>
    </source>
</evidence>
<keyword evidence="1" id="KW-1185">Reference proteome</keyword>
<accession>A0A7I4Y3H7</accession>
<sequence>MPPFREGGGYWFYFPKPWNHMKCPTSNERKIKSERLSNVVENLRSMKKKSKCGHHPSTSYSKGQSLFLLPKTLSKGVRQWDSNEARFKRWFRKMSEQKAAIVPADSSASEGDSQSFNELSLLNHSYEEEPLRGYYAVWLSSASKASIKKLSTPERVFDYINGVWKSREIDKLLAKSPKGGVHGRIEDISLLSAKGRDVLQRWSRVVSHYDAGNESGEDEDPVEMWNRAVETSMLSSSVLSPGKNIEQ</sequence>
<proteinExistence type="predicted"/>
<dbReference type="OMA" id="SAGIRHW"/>
<organism evidence="1 2">
    <name type="scientific">Haemonchus contortus</name>
    <name type="common">Barber pole worm</name>
    <dbReference type="NCBI Taxonomy" id="6289"/>
    <lineage>
        <taxon>Eukaryota</taxon>
        <taxon>Metazoa</taxon>
        <taxon>Ecdysozoa</taxon>
        <taxon>Nematoda</taxon>
        <taxon>Chromadorea</taxon>
        <taxon>Rhabditida</taxon>
        <taxon>Rhabditina</taxon>
        <taxon>Rhabditomorpha</taxon>
        <taxon>Strongyloidea</taxon>
        <taxon>Trichostrongylidae</taxon>
        <taxon>Haemonchus</taxon>
    </lineage>
</organism>
<dbReference type="Proteomes" id="UP000025227">
    <property type="component" value="Unplaced"/>
</dbReference>
<evidence type="ECO:0000313" key="1">
    <source>
        <dbReference type="Proteomes" id="UP000025227"/>
    </source>
</evidence>
<protein>
    <submittedName>
        <fullName evidence="2">Uncharacterized protein</fullName>
    </submittedName>
</protein>
<reference evidence="2" key="1">
    <citation type="submission" date="2020-12" db="UniProtKB">
        <authorList>
            <consortium name="WormBaseParasite"/>
        </authorList>
    </citation>
    <scope>IDENTIFICATION</scope>
    <source>
        <strain evidence="2">MHco3</strain>
    </source>
</reference>
<name>A0A7I4Y3H7_HAECO</name>
<dbReference type="AlphaFoldDB" id="A0A7I4Y3H7"/>
<dbReference type="OrthoDB" id="5871176at2759"/>